<comment type="caution">
    <text evidence="2">The sequence shown here is derived from an EMBL/GenBank/DDBJ whole genome shotgun (WGS) entry which is preliminary data.</text>
</comment>
<proteinExistence type="predicted"/>
<evidence type="ECO:0000256" key="1">
    <source>
        <dbReference type="SAM" id="MobiDB-lite"/>
    </source>
</evidence>
<feature type="compositionally biased region" description="Basic and acidic residues" evidence="1">
    <location>
        <begin position="91"/>
        <end position="103"/>
    </location>
</feature>
<dbReference type="AlphaFoldDB" id="A0A1J5PCP2"/>
<organism evidence="2">
    <name type="scientific">mine drainage metagenome</name>
    <dbReference type="NCBI Taxonomy" id="410659"/>
    <lineage>
        <taxon>unclassified sequences</taxon>
        <taxon>metagenomes</taxon>
        <taxon>ecological metagenomes</taxon>
    </lineage>
</organism>
<gene>
    <name evidence="2" type="ORF">GALL_493980</name>
</gene>
<protein>
    <submittedName>
        <fullName evidence="2">Uncharacterized protein</fullName>
    </submittedName>
</protein>
<evidence type="ECO:0000313" key="2">
    <source>
        <dbReference type="EMBL" id="OIQ69002.1"/>
    </source>
</evidence>
<feature type="region of interest" description="Disordered" evidence="1">
    <location>
        <begin position="75"/>
        <end position="103"/>
    </location>
</feature>
<dbReference type="EMBL" id="MLJW01004973">
    <property type="protein sequence ID" value="OIQ69002.1"/>
    <property type="molecule type" value="Genomic_DNA"/>
</dbReference>
<accession>A0A1J5PCP2</accession>
<reference evidence="2" key="1">
    <citation type="submission" date="2016-10" db="EMBL/GenBank/DDBJ databases">
        <title>Sequence of Gallionella enrichment culture.</title>
        <authorList>
            <person name="Poehlein A."/>
            <person name="Muehling M."/>
            <person name="Daniel R."/>
        </authorList>
    </citation>
    <scope>NUCLEOTIDE SEQUENCE</scope>
</reference>
<sequence length="103" mass="11438">MGLAMLVEPCLDHAMRRTEVLLRIAGGEALVRDEVAVQIVIDQNRVRRECRRGGDHCGKAFVLDGDKFGGILRRHPAAGHDDSDQVPIEADLPRGHRLHADRL</sequence>
<name>A0A1J5PCP2_9ZZZZ</name>